<evidence type="ECO:0000256" key="3">
    <source>
        <dbReference type="ARBA" id="ARBA00022614"/>
    </source>
</evidence>
<reference evidence="10" key="1">
    <citation type="submission" date="2023-08" db="EMBL/GenBank/DDBJ databases">
        <authorList>
            <person name="Audoor S."/>
            <person name="Bilcke G."/>
        </authorList>
    </citation>
    <scope>NUCLEOTIDE SEQUENCE</scope>
</reference>
<dbReference type="SUPFAM" id="SSF52058">
    <property type="entry name" value="L domain-like"/>
    <property type="match status" value="1"/>
</dbReference>
<dbReference type="Pfam" id="PF23598">
    <property type="entry name" value="LRR_14"/>
    <property type="match status" value="1"/>
</dbReference>
<dbReference type="InterPro" id="IPR055414">
    <property type="entry name" value="LRR_R13L4/SHOC2-like"/>
</dbReference>
<evidence type="ECO:0000256" key="2">
    <source>
        <dbReference type="ARBA" id="ARBA00022475"/>
    </source>
</evidence>
<protein>
    <recommendedName>
        <fullName evidence="9">Disease resistance R13L4/SHOC-2-like LRR domain-containing protein</fullName>
    </recommendedName>
</protein>
<sequence>MSVSGDEKEVPYNDEAPARRKSPGGLAGLTGMLSKKMKSSKSNKSHSSFDSEDSSVPPPPKSGYHAPSEGAKSDESSSEDDSVPDGRQGYYQPTPKTPKEKKEWLPKFGKKSRSVNMAGDIEGADDKDTPSEAFSESTPVPPTEWMNEKVAMVLAIVVLIMFAVLIAVVALAIEDSLEPPTSAPTIPRSIAPTFMPSRMPSVAPTVTQRDPIPSYASYFGDFRSSVQSNRRQGYLSSLDDDSPQVQAYNWVTRSGSNCCSFPQLSPLFLFERYIVITILFGTQDGYPWPDNWREEWKESSVCDWRTPLGIGVFCDNGGLIRELSLRNLYVGEEFPPEIGLLSNLQILSLASWNGHGFTIPMEVGRLENLEFLKISSTQNLQGTLPSEVGKLTKLTILSLRDNHLDGTLPSEVGNLTILRTLQLDNNSFTGTIPDDIGRLGTLQNLVLSNNEFDSSIPAEVNQLTTLEELRLDENMFSGTIPNNLSSLTGLRWLNLESNVDANGNILLEGNLNALCDAGGGQLQLRFKADCNSNKITCYCCFCFG</sequence>
<keyword evidence="4" id="KW-0732">Signal</keyword>
<keyword evidence="2" id="KW-1003">Cell membrane</keyword>
<evidence type="ECO:0000256" key="7">
    <source>
        <dbReference type="SAM" id="MobiDB-lite"/>
    </source>
</evidence>
<dbReference type="GO" id="GO:0005886">
    <property type="term" value="C:plasma membrane"/>
    <property type="evidence" value="ECO:0007669"/>
    <property type="project" value="UniProtKB-SubCell"/>
</dbReference>
<evidence type="ECO:0000256" key="5">
    <source>
        <dbReference type="ARBA" id="ARBA00022737"/>
    </source>
</evidence>
<name>A0AAD2GB95_9STRA</name>
<dbReference type="PANTHER" id="PTHR48065:SF75">
    <property type="entry name" value="LEUCINE-RICH REPEAT-CONTAINING N-TERMINAL PLANT-TYPE DOMAIN-CONTAINING PROTEIN"/>
    <property type="match status" value="1"/>
</dbReference>
<keyword evidence="5" id="KW-0677">Repeat</keyword>
<evidence type="ECO:0000256" key="1">
    <source>
        <dbReference type="ARBA" id="ARBA00004236"/>
    </source>
</evidence>
<feature type="transmembrane region" description="Helical" evidence="8">
    <location>
        <begin position="150"/>
        <end position="173"/>
    </location>
</feature>
<keyword evidence="8" id="KW-0812">Transmembrane</keyword>
<evidence type="ECO:0000313" key="11">
    <source>
        <dbReference type="Proteomes" id="UP001295423"/>
    </source>
</evidence>
<accession>A0AAD2GB95</accession>
<dbReference type="FunFam" id="3.80.10.10:FF:000299">
    <property type="entry name" value="Piriformospora indica-insensitive protein 2"/>
    <property type="match status" value="1"/>
</dbReference>
<dbReference type="EMBL" id="CAKOGP040002391">
    <property type="protein sequence ID" value="CAJ1968583.1"/>
    <property type="molecule type" value="Genomic_DNA"/>
</dbReference>
<feature type="compositionally biased region" description="Basic and acidic residues" evidence="7">
    <location>
        <begin position="1"/>
        <end position="11"/>
    </location>
</feature>
<dbReference type="Proteomes" id="UP001295423">
    <property type="component" value="Unassembled WGS sequence"/>
</dbReference>
<evidence type="ECO:0000256" key="4">
    <source>
        <dbReference type="ARBA" id="ARBA00022729"/>
    </source>
</evidence>
<evidence type="ECO:0000256" key="6">
    <source>
        <dbReference type="ARBA" id="ARBA00023136"/>
    </source>
</evidence>
<feature type="compositionally biased region" description="Basic residues" evidence="7">
    <location>
        <begin position="35"/>
        <end position="44"/>
    </location>
</feature>
<comment type="caution">
    <text evidence="10">The sequence shown here is derived from an EMBL/GenBank/DDBJ whole genome shotgun (WGS) entry which is preliminary data.</text>
</comment>
<comment type="subcellular location">
    <subcellularLocation>
        <location evidence="1">Cell membrane</location>
    </subcellularLocation>
</comment>
<dbReference type="Gene3D" id="3.80.10.10">
    <property type="entry name" value="Ribonuclease Inhibitor"/>
    <property type="match status" value="1"/>
</dbReference>
<gene>
    <name evidence="10" type="ORF">CYCCA115_LOCUS23307</name>
</gene>
<dbReference type="PANTHER" id="PTHR48065">
    <property type="entry name" value="OS10G0469600 PROTEIN"/>
    <property type="match status" value="1"/>
</dbReference>
<dbReference type="AlphaFoldDB" id="A0AAD2GB95"/>
<keyword evidence="8" id="KW-1133">Transmembrane helix</keyword>
<feature type="domain" description="Disease resistance R13L4/SHOC-2-like LRR" evidence="9">
    <location>
        <begin position="387"/>
        <end position="497"/>
    </location>
</feature>
<keyword evidence="11" id="KW-1185">Reference proteome</keyword>
<keyword evidence="3" id="KW-0433">Leucine-rich repeat</keyword>
<evidence type="ECO:0000313" key="10">
    <source>
        <dbReference type="EMBL" id="CAJ1968583.1"/>
    </source>
</evidence>
<evidence type="ECO:0000256" key="8">
    <source>
        <dbReference type="SAM" id="Phobius"/>
    </source>
</evidence>
<keyword evidence="6 8" id="KW-0472">Membrane</keyword>
<feature type="region of interest" description="Disordered" evidence="7">
    <location>
        <begin position="1"/>
        <end position="142"/>
    </location>
</feature>
<evidence type="ECO:0000259" key="9">
    <source>
        <dbReference type="Pfam" id="PF23598"/>
    </source>
</evidence>
<proteinExistence type="predicted"/>
<organism evidence="10 11">
    <name type="scientific">Cylindrotheca closterium</name>
    <dbReference type="NCBI Taxonomy" id="2856"/>
    <lineage>
        <taxon>Eukaryota</taxon>
        <taxon>Sar</taxon>
        <taxon>Stramenopiles</taxon>
        <taxon>Ochrophyta</taxon>
        <taxon>Bacillariophyta</taxon>
        <taxon>Bacillariophyceae</taxon>
        <taxon>Bacillariophycidae</taxon>
        <taxon>Bacillariales</taxon>
        <taxon>Bacillariaceae</taxon>
        <taxon>Cylindrotheca</taxon>
    </lineage>
</organism>
<dbReference type="InterPro" id="IPR032675">
    <property type="entry name" value="LRR_dom_sf"/>
</dbReference>